<reference evidence="4" key="1">
    <citation type="journal article" date="2019" name="Int. J. Syst. Evol. Microbiol.">
        <title>The Global Catalogue of Microorganisms (GCM) 10K type strain sequencing project: providing services to taxonomists for standard genome sequencing and annotation.</title>
        <authorList>
            <consortium name="The Broad Institute Genomics Platform"/>
            <consortium name="The Broad Institute Genome Sequencing Center for Infectious Disease"/>
            <person name="Wu L."/>
            <person name="Ma J."/>
        </authorList>
    </citation>
    <scope>NUCLEOTIDE SEQUENCE [LARGE SCALE GENOMIC DNA]</scope>
    <source>
        <strain evidence="4">JCM 15478</strain>
    </source>
</reference>
<sequence>MIAATGLRWILTLAFAALAVHGTWRAVRAPRWPYRVSHLLHAVMAVAMAVMAWPRGMELTAGPQTAFFAAAALWYPLAALAWPGDAGRARELRGALPHAAAMAAMAWMLDAMARAMDGMSPASHTGGGGGGHAGGHHHGGGADSLATMSLTAPGARAAAGLLAVLFLAWALWWLARGFDEARAAPVGTPYGRTPAPRTAPSRTSVPHRAYDLLCHGAMALGMAVMFVLMV</sequence>
<keyword evidence="2" id="KW-1133">Transmembrane helix</keyword>
<feature type="transmembrane region" description="Helical" evidence="2">
    <location>
        <begin position="209"/>
        <end position="229"/>
    </location>
</feature>
<proteinExistence type="predicted"/>
<feature type="transmembrane region" description="Helical" evidence="2">
    <location>
        <begin position="35"/>
        <end position="53"/>
    </location>
</feature>
<organism evidence="3 4">
    <name type="scientific">Streptomyces albiaxialis</name>
    <dbReference type="NCBI Taxonomy" id="329523"/>
    <lineage>
        <taxon>Bacteria</taxon>
        <taxon>Bacillati</taxon>
        <taxon>Actinomycetota</taxon>
        <taxon>Actinomycetes</taxon>
        <taxon>Kitasatosporales</taxon>
        <taxon>Streptomycetaceae</taxon>
        <taxon>Streptomyces</taxon>
    </lineage>
</organism>
<dbReference type="Proteomes" id="UP001500016">
    <property type="component" value="Unassembled WGS sequence"/>
</dbReference>
<feature type="transmembrane region" description="Helical" evidence="2">
    <location>
        <begin position="157"/>
        <end position="175"/>
    </location>
</feature>
<evidence type="ECO:0000256" key="1">
    <source>
        <dbReference type="SAM" id="MobiDB-lite"/>
    </source>
</evidence>
<comment type="caution">
    <text evidence="3">The sequence shown here is derived from an EMBL/GenBank/DDBJ whole genome shotgun (WGS) entry which is preliminary data.</text>
</comment>
<keyword evidence="2" id="KW-0472">Membrane</keyword>
<evidence type="ECO:0000313" key="4">
    <source>
        <dbReference type="Proteomes" id="UP001500016"/>
    </source>
</evidence>
<accession>A0ABP5HVI7</accession>
<keyword evidence="4" id="KW-1185">Reference proteome</keyword>
<name>A0ABP5HVI7_9ACTN</name>
<feature type="transmembrane region" description="Helical" evidence="2">
    <location>
        <begin position="95"/>
        <end position="113"/>
    </location>
</feature>
<dbReference type="RefSeq" id="WP_344530755.1">
    <property type="nucleotide sequence ID" value="NZ_BAAAPE010000011.1"/>
</dbReference>
<keyword evidence="2" id="KW-0812">Transmembrane</keyword>
<feature type="transmembrane region" description="Helical" evidence="2">
    <location>
        <begin position="65"/>
        <end position="83"/>
    </location>
</feature>
<protein>
    <submittedName>
        <fullName evidence="3">DUF5134 domain-containing protein</fullName>
    </submittedName>
</protein>
<gene>
    <name evidence="3" type="ORF">GCM10009801_44050</name>
</gene>
<evidence type="ECO:0000313" key="3">
    <source>
        <dbReference type="EMBL" id="GAA2083543.1"/>
    </source>
</evidence>
<dbReference type="EMBL" id="BAAAPE010000011">
    <property type="protein sequence ID" value="GAA2083543.1"/>
    <property type="molecule type" value="Genomic_DNA"/>
</dbReference>
<evidence type="ECO:0000256" key="2">
    <source>
        <dbReference type="SAM" id="Phobius"/>
    </source>
</evidence>
<feature type="region of interest" description="Disordered" evidence="1">
    <location>
        <begin position="120"/>
        <end position="140"/>
    </location>
</feature>
<dbReference type="Pfam" id="PF17197">
    <property type="entry name" value="DUF5134"/>
    <property type="match status" value="1"/>
</dbReference>
<dbReference type="InterPro" id="IPR033458">
    <property type="entry name" value="DUF5134"/>
</dbReference>